<dbReference type="PANTHER" id="PTHR45843">
    <property type="entry name" value="PEPTIDYL-PROLYL CIS-TRANS ISOMERASE-LIKE 4"/>
    <property type="match status" value="1"/>
</dbReference>
<comment type="catalytic activity">
    <reaction evidence="1">
        <text>[protein]-peptidylproline (omega=180) = [protein]-peptidylproline (omega=0)</text>
        <dbReference type="Rhea" id="RHEA:16237"/>
        <dbReference type="Rhea" id="RHEA-COMP:10747"/>
        <dbReference type="Rhea" id="RHEA-COMP:10748"/>
        <dbReference type="ChEBI" id="CHEBI:83833"/>
        <dbReference type="ChEBI" id="CHEBI:83834"/>
        <dbReference type="EC" id="5.2.1.8"/>
    </reaction>
</comment>
<sequence length="87" mass="10324">MIFAKIIKDHETGDRHCYAFIELEDKESCAKAYFKMDNTQVYDRSIQVDFIQSVAKLWSQYRHRNKRSNSRFSNGSVDAIKQQKEDN</sequence>
<organism evidence="8">
    <name type="scientific">Solanum lycopersicum</name>
    <name type="common">Tomato</name>
    <name type="synonym">Lycopersicon esculentum</name>
    <dbReference type="NCBI Taxonomy" id="4081"/>
    <lineage>
        <taxon>Eukaryota</taxon>
        <taxon>Viridiplantae</taxon>
        <taxon>Streptophyta</taxon>
        <taxon>Embryophyta</taxon>
        <taxon>Tracheophyta</taxon>
        <taxon>Spermatophyta</taxon>
        <taxon>Magnoliopsida</taxon>
        <taxon>eudicotyledons</taxon>
        <taxon>Gunneridae</taxon>
        <taxon>Pentapetalae</taxon>
        <taxon>asterids</taxon>
        <taxon>lamiids</taxon>
        <taxon>Solanales</taxon>
        <taxon>Solanaceae</taxon>
        <taxon>Solanoideae</taxon>
        <taxon>Solaneae</taxon>
        <taxon>Solanum</taxon>
        <taxon>Solanum subgen. Lycopersicon</taxon>
    </lineage>
</organism>
<dbReference type="InterPro" id="IPR035542">
    <property type="entry name" value="CRIP"/>
</dbReference>
<name>A0A3Q7I090_SOLLC</name>
<accession>A0A3Q7I090</accession>
<keyword evidence="9" id="KW-1185">Reference proteome</keyword>
<dbReference type="Gramene" id="Solyc09g018480.1.1">
    <property type="protein sequence ID" value="Solyc09g018480.1.1.1"/>
    <property type="gene ID" value="Solyc09g018480.1"/>
</dbReference>
<dbReference type="STRING" id="4081.A0A3Q7I090"/>
<evidence type="ECO:0000256" key="5">
    <source>
        <dbReference type="PROSITE-ProRule" id="PRU00176"/>
    </source>
</evidence>
<evidence type="ECO:0000256" key="1">
    <source>
        <dbReference type="ARBA" id="ARBA00000971"/>
    </source>
</evidence>
<dbReference type="PROSITE" id="PS50102">
    <property type="entry name" value="RRM"/>
    <property type="match status" value="1"/>
</dbReference>
<proteinExistence type="predicted"/>
<dbReference type="InterPro" id="IPR000504">
    <property type="entry name" value="RRM_dom"/>
</dbReference>
<evidence type="ECO:0000259" key="7">
    <source>
        <dbReference type="PROSITE" id="PS50102"/>
    </source>
</evidence>
<evidence type="ECO:0000313" key="8">
    <source>
        <dbReference type="EnsemblPlants" id="Solyc09g018480.1.1.1"/>
    </source>
</evidence>
<keyword evidence="4" id="KW-0413">Isomerase</keyword>
<dbReference type="PaxDb" id="4081-Solyc09g018480.1.1"/>
<keyword evidence="5" id="KW-0694">RNA-binding</keyword>
<reference evidence="8" key="2">
    <citation type="submission" date="2019-01" db="UniProtKB">
        <authorList>
            <consortium name="EnsemblPlants"/>
        </authorList>
    </citation>
    <scope>IDENTIFICATION</scope>
    <source>
        <strain evidence="8">cv. Heinz 1706</strain>
    </source>
</reference>
<dbReference type="EnsemblPlants" id="Solyc09g018480.1.1">
    <property type="protein sequence ID" value="Solyc09g018480.1.1.1"/>
    <property type="gene ID" value="Solyc09g018480.1"/>
</dbReference>
<dbReference type="SUPFAM" id="SSF54928">
    <property type="entry name" value="RNA-binding domain, RBD"/>
    <property type="match status" value="1"/>
</dbReference>
<evidence type="ECO:0000313" key="9">
    <source>
        <dbReference type="Proteomes" id="UP000004994"/>
    </source>
</evidence>
<dbReference type="GO" id="GO:0003755">
    <property type="term" value="F:peptidyl-prolyl cis-trans isomerase activity"/>
    <property type="evidence" value="ECO:0007669"/>
    <property type="project" value="UniProtKB-KW"/>
</dbReference>
<dbReference type="Gene3D" id="3.30.70.330">
    <property type="match status" value="1"/>
</dbReference>
<dbReference type="InterPro" id="IPR012677">
    <property type="entry name" value="Nucleotide-bd_a/b_plait_sf"/>
</dbReference>
<dbReference type="Pfam" id="PF00076">
    <property type="entry name" value="RRM_1"/>
    <property type="match status" value="1"/>
</dbReference>
<dbReference type="AlphaFoldDB" id="A0A3Q7I090"/>
<reference evidence="8" key="1">
    <citation type="journal article" date="2012" name="Nature">
        <title>The tomato genome sequence provides insights into fleshy fruit evolution.</title>
        <authorList>
            <consortium name="Tomato Genome Consortium"/>
        </authorList>
    </citation>
    <scope>NUCLEOTIDE SEQUENCE [LARGE SCALE GENOMIC DNA]</scope>
    <source>
        <strain evidence="8">cv. Heinz 1706</strain>
    </source>
</reference>
<dbReference type="PANTHER" id="PTHR45843:SF2">
    <property type="entry name" value="PPIASE CYCLOPHILIN-TYPE DOMAIN-CONTAINING PROTEIN"/>
    <property type="match status" value="1"/>
</dbReference>
<evidence type="ECO:0000256" key="6">
    <source>
        <dbReference type="SAM" id="MobiDB-lite"/>
    </source>
</evidence>
<dbReference type="Proteomes" id="UP000004994">
    <property type="component" value="Chromosome 9"/>
</dbReference>
<evidence type="ECO:0000256" key="3">
    <source>
        <dbReference type="ARBA" id="ARBA00023110"/>
    </source>
</evidence>
<dbReference type="SMR" id="A0A3Q7I090"/>
<evidence type="ECO:0000256" key="2">
    <source>
        <dbReference type="ARBA" id="ARBA00013194"/>
    </source>
</evidence>
<feature type="region of interest" description="Disordered" evidence="6">
    <location>
        <begin position="66"/>
        <end position="87"/>
    </location>
</feature>
<evidence type="ECO:0000256" key="4">
    <source>
        <dbReference type="ARBA" id="ARBA00023235"/>
    </source>
</evidence>
<dbReference type="GO" id="GO:0003723">
    <property type="term" value="F:RNA binding"/>
    <property type="evidence" value="ECO:0007669"/>
    <property type="project" value="UniProtKB-UniRule"/>
</dbReference>
<protein>
    <recommendedName>
        <fullName evidence="2">peptidylprolyl isomerase</fullName>
        <ecNumber evidence="2">5.2.1.8</ecNumber>
    </recommendedName>
</protein>
<dbReference type="InterPro" id="IPR035979">
    <property type="entry name" value="RBD_domain_sf"/>
</dbReference>
<dbReference type="InParanoid" id="A0A3Q7I090"/>
<keyword evidence="3" id="KW-0697">Rotamase</keyword>
<dbReference type="EC" id="5.2.1.8" evidence="2"/>
<feature type="domain" description="RRM" evidence="7">
    <location>
        <begin position="1"/>
        <end position="53"/>
    </location>
</feature>